<keyword evidence="5 6" id="KW-0067">ATP-binding</keyword>
<feature type="binding site" evidence="6">
    <location>
        <position position="173"/>
    </location>
    <ligand>
        <name>AMP</name>
        <dbReference type="ChEBI" id="CHEBI:456215"/>
    </ligand>
</feature>
<feature type="region of interest" description="NMP" evidence="6">
    <location>
        <begin position="35"/>
        <end position="64"/>
    </location>
</feature>
<proteinExistence type="inferred from homology"/>
<feature type="binding site" evidence="6">
    <location>
        <position position="201"/>
    </location>
    <ligand>
        <name>ATP</name>
        <dbReference type="ChEBI" id="CHEBI:30616"/>
    </ligand>
</feature>
<dbReference type="EMBL" id="JAZDWZ010000005">
    <property type="protein sequence ID" value="MEE3928342.1"/>
    <property type="molecule type" value="Genomic_DNA"/>
</dbReference>
<feature type="binding site" evidence="6">
    <location>
        <position position="155"/>
    </location>
    <ligand>
        <name>Zn(2+)</name>
        <dbReference type="ChEBI" id="CHEBI:29105"/>
        <note>structural</note>
    </ligand>
</feature>
<dbReference type="Pfam" id="PF05191">
    <property type="entry name" value="ADK_lid"/>
    <property type="match status" value="1"/>
</dbReference>
<dbReference type="HAMAP" id="MF_00235">
    <property type="entry name" value="Adenylate_kinase_Adk"/>
    <property type="match status" value="1"/>
</dbReference>
<evidence type="ECO:0000256" key="8">
    <source>
        <dbReference type="RuleBase" id="RU003331"/>
    </source>
</evidence>
<feature type="region of interest" description="LID" evidence="6">
    <location>
        <begin position="128"/>
        <end position="165"/>
    </location>
</feature>
<feature type="binding site" evidence="6">
    <location>
        <position position="129"/>
    </location>
    <ligand>
        <name>ATP</name>
        <dbReference type="ChEBI" id="CHEBI:30616"/>
    </ligand>
</feature>
<dbReference type="InterPro" id="IPR007862">
    <property type="entry name" value="Adenylate_kinase_lid-dom"/>
</dbReference>
<gene>
    <name evidence="6" type="primary">adk</name>
    <name evidence="10" type="ORF">V2E24_02005</name>
</gene>
<sequence>MIKIKTNIIFMGAPGVGKGTIAALVAQEQNLVHVSTGNIFREEIAKKTPLGLEVQNIVTSGGYVPDSITNKIVENKINQLKQQNVNFILDGYPRTIEQAKFLDTLKDLEFKVIELDAPQEVILERLSGRRTCSVCKSGYHTKFQPPKTNDICDKCQGQLIQREDDKPEAVIKRLEIYKEKTQPLLDYYNSQQRLVVVDATEAPDKVTKKVLNVFEK</sequence>
<keyword evidence="2 6" id="KW-0545">Nucleotide biosynthesis</keyword>
<evidence type="ECO:0000256" key="3">
    <source>
        <dbReference type="ARBA" id="ARBA00022741"/>
    </source>
</evidence>
<keyword evidence="6" id="KW-0479">Metal-binding</keyword>
<feature type="binding site" evidence="6">
    <location>
        <position position="98"/>
    </location>
    <ligand>
        <name>AMP</name>
        <dbReference type="ChEBI" id="CHEBI:456215"/>
    </ligand>
</feature>
<keyword evidence="1 6" id="KW-0808">Transferase</keyword>
<evidence type="ECO:0000256" key="1">
    <source>
        <dbReference type="ARBA" id="ARBA00022679"/>
    </source>
</evidence>
<dbReference type="PROSITE" id="PS00113">
    <property type="entry name" value="ADENYLATE_KINASE"/>
    <property type="match status" value="1"/>
</dbReference>
<evidence type="ECO:0000313" key="10">
    <source>
        <dbReference type="EMBL" id="MEE3928342.1"/>
    </source>
</evidence>
<feature type="binding site" evidence="6">
    <location>
        <position position="132"/>
    </location>
    <ligand>
        <name>Zn(2+)</name>
        <dbReference type="ChEBI" id="CHEBI:29105"/>
        <note>structural</note>
    </ligand>
</feature>
<organism evidence="10 11">
    <name type="scientific">Mycoplasmopsis ciconiae</name>
    <dbReference type="NCBI Taxonomy" id="561067"/>
    <lineage>
        <taxon>Bacteria</taxon>
        <taxon>Bacillati</taxon>
        <taxon>Mycoplasmatota</taxon>
        <taxon>Mycoplasmoidales</taxon>
        <taxon>Metamycoplasmataceae</taxon>
        <taxon>Mycoplasmopsis</taxon>
    </lineage>
</organism>
<dbReference type="InterPro" id="IPR036193">
    <property type="entry name" value="ADK_active_lid_dom_sf"/>
</dbReference>
<keyword evidence="6" id="KW-0963">Cytoplasm</keyword>
<keyword evidence="4 6" id="KW-0418">Kinase</keyword>
<feature type="binding site" evidence="6">
    <location>
        <position position="36"/>
    </location>
    <ligand>
        <name>AMP</name>
        <dbReference type="ChEBI" id="CHEBI:456215"/>
    </ligand>
</feature>
<comment type="catalytic activity">
    <reaction evidence="6 8">
        <text>AMP + ATP = 2 ADP</text>
        <dbReference type="Rhea" id="RHEA:12973"/>
        <dbReference type="ChEBI" id="CHEBI:30616"/>
        <dbReference type="ChEBI" id="CHEBI:456215"/>
        <dbReference type="ChEBI" id="CHEBI:456216"/>
        <dbReference type="EC" id="2.7.4.3"/>
    </reaction>
</comment>
<comment type="subunit">
    <text evidence="6 8">Monomer.</text>
</comment>
<feature type="binding site" evidence="6">
    <location>
        <position position="41"/>
    </location>
    <ligand>
        <name>AMP</name>
        <dbReference type="ChEBI" id="CHEBI:456215"/>
    </ligand>
</feature>
<feature type="binding site" evidence="6">
    <location>
        <position position="152"/>
    </location>
    <ligand>
        <name>Zn(2+)</name>
        <dbReference type="ChEBI" id="CHEBI:29105"/>
        <note>structural</note>
    </ligand>
</feature>
<name>A0ABU7MLJ8_9BACT</name>
<dbReference type="InterPro" id="IPR033690">
    <property type="entry name" value="Adenylat_kinase_CS"/>
</dbReference>
<feature type="binding site" evidence="6">
    <location>
        <position position="135"/>
    </location>
    <ligand>
        <name>Zn(2+)</name>
        <dbReference type="ChEBI" id="CHEBI:29105"/>
        <note>structural</note>
    </ligand>
</feature>
<reference evidence="10" key="1">
    <citation type="submission" date="2024-01" db="EMBL/GenBank/DDBJ databases">
        <title>Genome sequence of Mycoplasma ciconiae type strain DSM 25251.</title>
        <authorList>
            <person name="Spergser J."/>
        </authorList>
    </citation>
    <scope>NUCLEOTIDE SEQUENCE [LARGE SCALE GENOMIC DNA]</scope>
    <source>
        <strain evidence="10">DSM 25251</strain>
    </source>
</reference>
<evidence type="ECO:0000259" key="9">
    <source>
        <dbReference type="Pfam" id="PF05191"/>
    </source>
</evidence>
<evidence type="ECO:0000256" key="7">
    <source>
        <dbReference type="RuleBase" id="RU003330"/>
    </source>
</evidence>
<dbReference type="InterPro" id="IPR006259">
    <property type="entry name" value="Adenyl_kin_sub"/>
</dbReference>
<evidence type="ECO:0000256" key="6">
    <source>
        <dbReference type="HAMAP-Rule" id="MF_00235"/>
    </source>
</evidence>
<dbReference type="Proteomes" id="UP001344817">
    <property type="component" value="Unassembled WGS sequence"/>
</dbReference>
<evidence type="ECO:0000256" key="5">
    <source>
        <dbReference type="ARBA" id="ARBA00022840"/>
    </source>
</evidence>
<feature type="domain" description="Adenylate kinase active site lid" evidence="9">
    <location>
        <begin position="129"/>
        <end position="164"/>
    </location>
</feature>
<dbReference type="NCBIfam" id="TIGR01351">
    <property type="entry name" value="adk"/>
    <property type="match status" value="1"/>
</dbReference>
<feature type="binding site" evidence="6">
    <location>
        <begin position="91"/>
        <end position="94"/>
    </location>
    <ligand>
        <name>AMP</name>
        <dbReference type="ChEBI" id="CHEBI:456215"/>
    </ligand>
</feature>
<dbReference type="PANTHER" id="PTHR23359">
    <property type="entry name" value="NUCLEOTIDE KINASE"/>
    <property type="match status" value="1"/>
</dbReference>
<comment type="function">
    <text evidence="6">Catalyzes the reversible transfer of the terminal phosphate group between ATP and AMP. Plays an important role in cellular energy homeostasis and in adenine nucleotide metabolism.</text>
</comment>
<keyword evidence="6" id="KW-0862">Zinc</keyword>
<protein>
    <recommendedName>
        <fullName evidence="6 8">Adenylate kinase</fullName>
        <shortName evidence="6">AK</shortName>
        <ecNumber evidence="6 8">2.7.4.3</ecNumber>
    </recommendedName>
    <alternativeName>
        <fullName evidence="6">ATP-AMP transphosphorylase</fullName>
    </alternativeName>
    <alternativeName>
        <fullName evidence="6">ATP:AMP phosphotransferase</fullName>
    </alternativeName>
    <alternativeName>
        <fullName evidence="6">Adenylate monophosphate kinase</fullName>
    </alternativeName>
</protein>
<feature type="binding site" evidence="6">
    <location>
        <begin position="15"/>
        <end position="20"/>
    </location>
    <ligand>
        <name>ATP</name>
        <dbReference type="ChEBI" id="CHEBI:30616"/>
    </ligand>
</feature>
<dbReference type="RefSeq" id="WP_330500755.1">
    <property type="nucleotide sequence ID" value="NZ_JAZDWZ010000005.1"/>
</dbReference>
<evidence type="ECO:0000256" key="2">
    <source>
        <dbReference type="ARBA" id="ARBA00022727"/>
    </source>
</evidence>
<comment type="domain">
    <text evidence="6">Consists of three domains, a large central CORE domain and two small peripheral domains, NMPbind and LID, which undergo movements during catalysis. The LID domain closes over the site of phosphoryl transfer upon ATP binding. Assembling and dissambling the active center during each catalytic cycle provides an effective means to prevent ATP hydrolysis. Some bacteria have evolved a zinc-coordinating structure that stabilizes the LID domain.</text>
</comment>
<evidence type="ECO:0000256" key="4">
    <source>
        <dbReference type="ARBA" id="ARBA00022777"/>
    </source>
</evidence>
<keyword evidence="3 6" id="KW-0547">Nucleotide-binding</keyword>
<comment type="subcellular location">
    <subcellularLocation>
        <location evidence="6 8">Cytoplasm</location>
    </subcellularLocation>
</comment>
<dbReference type="Pfam" id="PF00406">
    <property type="entry name" value="ADK"/>
    <property type="match status" value="1"/>
</dbReference>
<dbReference type="InterPro" id="IPR027417">
    <property type="entry name" value="P-loop_NTPase"/>
</dbReference>
<comment type="caution">
    <text evidence="6">Lacks conserved residue(s) required for the propagation of feature annotation.</text>
</comment>
<feature type="binding site" evidence="6">
    <location>
        <position position="162"/>
    </location>
    <ligand>
        <name>AMP</name>
        <dbReference type="ChEBI" id="CHEBI:456215"/>
    </ligand>
</feature>
<evidence type="ECO:0000313" key="11">
    <source>
        <dbReference type="Proteomes" id="UP001344817"/>
    </source>
</evidence>
<accession>A0ABU7MLJ8</accession>
<comment type="similarity">
    <text evidence="6 7">Belongs to the adenylate kinase family.</text>
</comment>
<dbReference type="EC" id="2.7.4.3" evidence="6 8"/>
<dbReference type="GO" id="GO:0016301">
    <property type="term" value="F:kinase activity"/>
    <property type="evidence" value="ECO:0007669"/>
    <property type="project" value="UniProtKB-KW"/>
</dbReference>
<comment type="caution">
    <text evidence="10">The sequence shown here is derived from an EMBL/GenBank/DDBJ whole genome shotgun (WGS) entry which is preliminary data.</text>
</comment>
<dbReference type="InterPro" id="IPR000850">
    <property type="entry name" value="Adenylat/UMP-CMP_kin"/>
</dbReference>
<feature type="binding site" evidence="6">
    <location>
        <begin position="62"/>
        <end position="64"/>
    </location>
    <ligand>
        <name>AMP</name>
        <dbReference type="ChEBI" id="CHEBI:456215"/>
    </ligand>
</feature>
<comment type="pathway">
    <text evidence="6">Purine metabolism; AMP biosynthesis via salvage pathway; AMP from ADP: step 1/1.</text>
</comment>
<dbReference type="Gene3D" id="3.40.50.300">
    <property type="entry name" value="P-loop containing nucleotide triphosphate hydrolases"/>
    <property type="match status" value="1"/>
</dbReference>
<dbReference type="PRINTS" id="PR00094">
    <property type="entry name" value="ADENYLTKNASE"/>
</dbReference>
<dbReference type="SUPFAM" id="SSF57774">
    <property type="entry name" value="Microbial and mitochondrial ADK, insert 'zinc finger' domain"/>
    <property type="match status" value="1"/>
</dbReference>
<dbReference type="CDD" id="cd01428">
    <property type="entry name" value="ADK"/>
    <property type="match status" value="1"/>
</dbReference>
<keyword evidence="11" id="KW-1185">Reference proteome</keyword>
<dbReference type="SUPFAM" id="SSF52540">
    <property type="entry name" value="P-loop containing nucleoside triphosphate hydrolases"/>
    <property type="match status" value="1"/>
</dbReference>